<comment type="caution">
    <text evidence="3">The sequence shown here is derived from an EMBL/GenBank/DDBJ whole genome shotgun (WGS) entry which is preliminary data.</text>
</comment>
<dbReference type="RefSeq" id="XP_041285796.1">
    <property type="nucleotide sequence ID" value="XM_041442500.1"/>
</dbReference>
<evidence type="ECO:0000313" key="3">
    <source>
        <dbReference type="EMBL" id="KAG2089135.1"/>
    </source>
</evidence>
<proteinExistence type="predicted"/>
<evidence type="ECO:0000256" key="2">
    <source>
        <dbReference type="SAM" id="Phobius"/>
    </source>
</evidence>
<protein>
    <submittedName>
        <fullName evidence="3">Uncharacterized protein</fullName>
    </submittedName>
</protein>
<name>A0A9P7EU04_9AGAM</name>
<keyword evidence="2" id="KW-0812">Transmembrane</keyword>
<dbReference type="EMBL" id="JABBWM010000114">
    <property type="protein sequence ID" value="KAG2089135.1"/>
    <property type="molecule type" value="Genomic_DNA"/>
</dbReference>
<evidence type="ECO:0000256" key="1">
    <source>
        <dbReference type="SAM" id="MobiDB-lite"/>
    </source>
</evidence>
<dbReference type="OrthoDB" id="3208495at2759"/>
<feature type="transmembrane region" description="Helical" evidence="2">
    <location>
        <begin position="17"/>
        <end position="40"/>
    </location>
</feature>
<reference evidence="3" key="1">
    <citation type="journal article" date="2020" name="New Phytol.">
        <title>Comparative genomics reveals dynamic genome evolution in host specialist ectomycorrhizal fungi.</title>
        <authorList>
            <person name="Lofgren L.A."/>
            <person name="Nguyen N.H."/>
            <person name="Vilgalys R."/>
            <person name="Ruytinx J."/>
            <person name="Liao H.L."/>
            <person name="Branco S."/>
            <person name="Kuo A."/>
            <person name="LaButti K."/>
            <person name="Lipzen A."/>
            <person name="Andreopoulos W."/>
            <person name="Pangilinan J."/>
            <person name="Riley R."/>
            <person name="Hundley H."/>
            <person name="Na H."/>
            <person name="Barry K."/>
            <person name="Grigoriev I.V."/>
            <person name="Stajich J.E."/>
            <person name="Kennedy P.G."/>
        </authorList>
    </citation>
    <scope>NUCLEOTIDE SEQUENCE</scope>
    <source>
        <strain evidence="3">FC423</strain>
    </source>
</reference>
<dbReference type="GeneID" id="64704759"/>
<gene>
    <name evidence="3" type="ORF">F5147DRAFT_780734</name>
</gene>
<sequence length="545" mass="60589">MVQQCFRSKHSTGGTTVILILWIALMVNIACGAHGCLWVLKDQRALNLHRKTCVEYKKTAVTASQKQKDHVQNVIAAKALKEKLCRSPCPVTGAETFTSNDESPELASPRRPNIEEITSLNPDPQSPMDINIIPTNSSTVDPTNVAWSESGNIDEPIMDIVCVLLLVTGTYTWTALLALNHGETSDYLSTTQDVACDDLPTTQDTPPVNSVIWRVILLVTESIRSVVGSFGLSRDYPQCPSYEPNIFIPSHLLAKKYPTLQPSAIGVPPPPHPFLNMAMYQLLNWMSSRSTRKLEAEVSCLVHDVLLAEDFSVNDLQGFSMRKQLNLLDMPELNLVNGDTPSAAVRFPEGWTETDVMIQVPSRTADRPGGHPFKVPGFHYWSLVGAIYEAFSDAQAKAFHLWPFRCLWTDPNDGHTYRVYDELYTSDAWLQAHNDLQKQLKEPDCVLERVIAGLMCSSDTTQLANFGNASAWPLYLFFGNLSKYACAKPDSGACHLIRFLPSLPDRIKDTIRDLGVFTKSGTAALFQGCWDILLDAEFLHAVCEE</sequence>
<dbReference type="AlphaFoldDB" id="A0A9P7EU04"/>
<feature type="region of interest" description="Disordered" evidence="1">
    <location>
        <begin position="95"/>
        <end position="128"/>
    </location>
</feature>
<evidence type="ECO:0000313" key="4">
    <source>
        <dbReference type="Proteomes" id="UP000823399"/>
    </source>
</evidence>
<keyword evidence="2" id="KW-1133">Transmembrane helix</keyword>
<accession>A0A9P7EU04</accession>
<dbReference type="InterPro" id="IPR041078">
    <property type="entry name" value="Plavaka"/>
</dbReference>
<dbReference type="Proteomes" id="UP000823399">
    <property type="component" value="Unassembled WGS sequence"/>
</dbReference>
<dbReference type="Pfam" id="PF18759">
    <property type="entry name" value="Plavaka"/>
    <property type="match status" value="1"/>
</dbReference>
<organism evidence="3 4">
    <name type="scientific">Suillus discolor</name>
    <dbReference type="NCBI Taxonomy" id="1912936"/>
    <lineage>
        <taxon>Eukaryota</taxon>
        <taxon>Fungi</taxon>
        <taxon>Dikarya</taxon>
        <taxon>Basidiomycota</taxon>
        <taxon>Agaricomycotina</taxon>
        <taxon>Agaricomycetes</taxon>
        <taxon>Agaricomycetidae</taxon>
        <taxon>Boletales</taxon>
        <taxon>Suillineae</taxon>
        <taxon>Suillaceae</taxon>
        <taxon>Suillus</taxon>
    </lineage>
</organism>
<keyword evidence="2" id="KW-0472">Membrane</keyword>
<keyword evidence="4" id="KW-1185">Reference proteome</keyword>